<dbReference type="EMBL" id="BGZK01003894">
    <property type="protein sequence ID" value="GBP05383.1"/>
    <property type="molecule type" value="Genomic_DNA"/>
</dbReference>
<evidence type="ECO:0000256" key="1">
    <source>
        <dbReference type="SAM" id="MobiDB-lite"/>
    </source>
</evidence>
<evidence type="ECO:0000313" key="3">
    <source>
        <dbReference type="Proteomes" id="UP000299102"/>
    </source>
</evidence>
<evidence type="ECO:0000313" key="2">
    <source>
        <dbReference type="EMBL" id="GBP05383.1"/>
    </source>
</evidence>
<feature type="region of interest" description="Disordered" evidence="1">
    <location>
        <begin position="1"/>
        <end position="91"/>
    </location>
</feature>
<name>A0A4C1ST25_EUMVA</name>
<protein>
    <submittedName>
        <fullName evidence="2">Uncharacterized protein</fullName>
    </submittedName>
</protein>
<feature type="compositionally biased region" description="Polar residues" evidence="1">
    <location>
        <begin position="82"/>
        <end position="91"/>
    </location>
</feature>
<accession>A0A4C1ST25</accession>
<comment type="caution">
    <text evidence="2">The sequence shown here is derived from an EMBL/GenBank/DDBJ whole genome shotgun (WGS) entry which is preliminary data.</text>
</comment>
<reference evidence="2 3" key="1">
    <citation type="journal article" date="2019" name="Commun. Biol.">
        <title>The bagworm genome reveals a unique fibroin gene that provides high tensile strength.</title>
        <authorList>
            <person name="Kono N."/>
            <person name="Nakamura H."/>
            <person name="Ohtoshi R."/>
            <person name="Tomita M."/>
            <person name="Numata K."/>
            <person name="Arakawa K."/>
        </authorList>
    </citation>
    <scope>NUCLEOTIDE SEQUENCE [LARGE SCALE GENOMIC DNA]</scope>
</reference>
<proteinExistence type="predicted"/>
<sequence>MKERQTIHQQVTDQEEEDEEGFGIADEGVSNEISNEYENSANEDPQEDIAVQNDDVNIPARGRGRPRIIRDGKRGRPKKQFNMISGLSGKN</sequence>
<keyword evidence="3" id="KW-1185">Reference proteome</keyword>
<dbReference type="Proteomes" id="UP000299102">
    <property type="component" value="Unassembled WGS sequence"/>
</dbReference>
<feature type="compositionally biased region" description="Polar residues" evidence="1">
    <location>
        <begin position="31"/>
        <end position="43"/>
    </location>
</feature>
<organism evidence="2 3">
    <name type="scientific">Eumeta variegata</name>
    <name type="common">Bagworm moth</name>
    <name type="synonym">Eumeta japonica</name>
    <dbReference type="NCBI Taxonomy" id="151549"/>
    <lineage>
        <taxon>Eukaryota</taxon>
        <taxon>Metazoa</taxon>
        <taxon>Ecdysozoa</taxon>
        <taxon>Arthropoda</taxon>
        <taxon>Hexapoda</taxon>
        <taxon>Insecta</taxon>
        <taxon>Pterygota</taxon>
        <taxon>Neoptera</taxon>
        <taxon>Endopterygota</taxon>
        <taxon>Lepidoptera</taxon>
        <taxon>Glossata</taxon>
        <taxon>Ditrysia</taxon>
        <taxon>Tineoidea</taxon>
        <taxon>Psychidae</taxon>
        <taxon>Oiketicinae</taxon>
        <taxon>Eumeta</taxon>
    </lineage>
</organism>
<dbReference type="AlphaFoldDB" id="A0A4C1ST25"/>
<gene>
    <name evidence="2" type="ORF">EVAR_69281_1</name>
</gene>